<name>D4ZM15_SHEVD</name>
<organism evidence="3 4">
    <name type="scientific">Shewanella violacea (strain JCM 10179 / CIP 106290 / LMG 19151 / DSS12)</name>
    <dbReference type="NCBI Taxonomy" id="637905"/>
    <lineage>
        <taxon>Bacteria</taxon>
        <taxon>Pseudomonadati</taxon>
        <taxon>Pseudomonadota</taxon>
        <taxon>Gammaproteobacteria</taxon>
        <taxon>Alteromonadales</taxon>
        <taxon>Shewanellaceae</taxon>
        <taxon>Shewanella</taxon>
    </lineage>
</organism>
<dbReference type="EMBL" id="AP011177">
    <property type="protein sequence ID" value="BAJ02714.1"/>
    <property type="molecule type" value="Genomic_DNA"/>
</dbReference>
<evidence type="ECO:0000313" key="4">
    <source>
        <dbReference type="Proteomes" id="UP000002350"/>
    </source>
</evidence>
<protein>
    <recommendedName>
        <fullName evidence="2">DUF3859 domain-containing protein</fullName>
    </recommendedName>
</protein>
<dbReference type="Pfam" id="PF12975">
    <property type="entry name" value="DUF3859"/>
    <property type="match status" value="1"/>
</dbReference>
<evidence type="ECO:0000256" key="1">
    <source>
        <dbReference type="SAM" id="SignalP"/>
    </source>
</evidence>
<sequence>MSKVMNSMKFAQICSVICLLSLPACTNIPNESASTEDVTESSIEHSVGINAKIDAKGQATPIKNNGTLVGFDITPSFPIAPKLGSGFGYTYTASVAVNMIKKTKLAGKIQLDMPRQLPVTVIVKHPAMKASDGTVTTESSWQDVVYFGRPNYVIWNFESESELVSGKWTLSVLEKGTEIVSQSFLVMNAPTKPAKITQVCALDEAKYPRHLVSQYQDCCMNDDASACYQFAWKAVERFKDTVGAILYYGRACEFGDLSGCRRAGQMSEGDSEAKWYNKGCDLRDFDSCIEVDRILPN</sequence>
<dbReference type="KEGG" id="svo:SVI_2743"/>
<dbReference type="Gene3D" id="2.60.40.2390">
    <property type="match status" value="1"/>
</dbReference>
<evidence type="ECO:0000259" key="2">
    <source>
        <dbReference type="Pfam" id="PF12975"/>
    </source>
</evidence>
<feature type="chain" id="PRO_5003067868" description="DUF3859 domain-containing protein" evidence="1">
    <location>
        <begin position="27"/>
        <end position="297"/>
    </location>
</feature>
<accession>D4ZM15</accession>
<evidence type="ECO:0000313" key="3">
    <source>
        <dbReference type="EMBL" id="BAJ02714.1"/>
    </source>
</evidence>
<dbReference type="HOGENOM" id="CLU_1000461_0_0_6"/>
<dbReference type="OrthoDB" id="6306965at2"/>
<proteinExistence type="predicted"/>
<feature type="signal peptide" evidence="1">
    <location>
        <begin position="1"/>
        <end position="26"/>
    </location>
</feature>
<dbReference type="eggNOG" id="COG4886">
    <property type="taxonomic scope" value="Bacteria"/>
</dbReference>
<dbReference type="InterPro" id="IPR024331">
    <property type="entry name" value="DUF3859"/>
</dbReference>
<gene>
    <name evidence="3" type="ordered locus">SVI_2743</name>
</gene>
<keyword evidence="4" id="KW-1185">Reference proteome</keyword>
<dbReference type="AlphaFoldDB" id="D4ZM15"/>
<dbReference type="Proteomes" id="UP000002350">
    <property type="component" value="Chromosome"/>
</dbReference>
<feature type="domain" description="DUF3859" evidence="2">
    <location>
        <begin position="113"/>
        <end position="186"/>
    </location>
</feature>
<dbReference type="STRING" id="637905.SVI_2743"/>
<reference evidence="4" key="1">
    <citation type="journal article" date="2010" name="Mol. Biosyst.">
        <title>Complete genome sequence and comparative analysis of Shewanella violacea, a psychrophilic and piezophilic bacterium from deep sea floor sediments.</title>
        <authorList>
            <person name="Aono E."/>
            <person name="Baba T."/>
            <person name="Ara T."/>
            <person name="Nishi T."/>
            <person name="Nakamichi T."/>
            <person name="Inamoto E."/>
            <person name="Toyonaga H."/>
            <person name="Hasegawa M."/>
            <person name="Takai Y."/>
            <person name="Okumura Y."/>
            <person name="Baba M."/>
            <person name="Tomita M."/>
            <person name="Kato C."/>
            <person name="Oshima T."/>
            <person name="Nakasone K."/>
            <person name="Mori H."/>
        </authorList>
    </citation>
    <scope>NUCLEOTIDE SEQUENCE [LARGE SCALE GENOMIC DNA]</scope>
    <source>
        <strain evidence="4">JCM 10179 / CIP 106290 / LMG 19151 / DSS12</strain>
    </source>
</reference>
<keyword evidence="1" id="KW-0732">Signal</keyword>